<evidence type="ECO:0000313" key="4">
    <source>
        <dbReference type="EMBL" id="KUJ92570.1"/>
    </source>
</evidence>
<dbReference type="PANTHER" id="PTHR30486">
    <property type="entry name" value="TWITCHING MOTILITY PROTEIN PILT"/>
    <property type="match status" value="1"/>
</dbReference>
<organism evidence="4 5">
    <name type="scientific">Archaeoglobus fulgidus</name>
    <dbReference type="NCBI Taxonomy" id="2234"/>
    <lineage>
        <taxon>Archaea</taxon>
        <taxon>Methanobacteriati</taxon>
        <taxon>Methanobacteriota</taxon>
        <taxon>Archaeoglobi</taxon>
        <taxon>Archaeoglobales</taxon>
        <taxon>Archaeoglobaceae</taxon>
        <taxon>Archaeoglobus</taxon>
    </lineage>
</organism>
<dbReference type="PANTHER" id="PTHR30486:SF6">
    <property type="entry name" value="TYPE IV PILUS RETRACTATION ATPASE PILT"/>
    <property type="match status" value="1"/>
</dbReference>
<name>A0A101DBK6_ARCFL</name>
<protein>
    <submittedName>
        <fullName evidence="4">Type II secretion system protein (GspE-3)</fullName>
    </submittedName>
</protein>
<dbReference type="Gene3D" id="3.30.450.380">
    <property type="match status" value="1"/>
</dbReference>
<dbReference type="Proteomes" id="UP000054307">
    <property type="component" value="Unassembled WGS sequence"/>
</dbReference>
<dbReference type="InterPro" id="IPR050921">
    <property type="entry name" value="T4SS_GSP_E_ATPase"/>
</dbReference>
<evidence type="ECO:0000256" key="1">
    <source>
        <dbReference type="ARBA" id="ARBA00006611"/>
    </source>
</evidence>
<keyword evidence="2" id="KW-0175">Coiled coil</keyword>
<dbReference type="EMBL" id="LGEQ01000067">
    <property type="protein sequence ID" value="KUJ92570.1"/>
    <property type="molecule type" value="Genomic_DNA"/>
</dbReference>
<accession>A0A101DBK6</accession>
<feature type="coiled-coil region" evidence="2">
    <location>
        <begin position="13"/>
        <end position="47"/>
    </location>
</feature>
<reference evidence="5" key="1">
    <citation type="journal article" date="2015" name="MBio">
        <title>Genome-Resolved Metagenomic Analysis Reveals Roles for Candidate Phyla and Other Microbial Community Members in Biogeochemical Transformations in Oil Reservoirs.</title>
        <authorList>
            <person name="Hu P."/>
            <person name="Tom L."/>
            <person name="Singh A."/>
            <person name="Thomas B.C."/>
            <person name="Baker B.J."/>
            <person name="Piceno Y.M."/>
            <person name="Andersen G.L."/>
            <person name="Banfield J.F."/>
        </authorList>
    </citation>
    <scope>NUCLEOTIDE SEQUENCE [LARGE SCALE GENOMIC DNA]</scope>
</reference>
<dbReference type="InterPro" id="IPR056570">
    <property type="entry name" value="PilB3-like_N"/>
</dbReference>
<gene>
    <name evidence="4" type="ORF">XD40_2227</name>
</gene>
<comment type="caution">
    <text evidence="4">The sequence shown here is derived from an EMBL/GenBank/DDBJ whole genome shotgun (WGS) entry which is preliminary data.</text>
</comment>
<sequence length="227" mass="27580">MPKINFRQLKFRGKEQEESEEEEAEQLADYEKEALEAIEEVKQKEEILKVKREKKKIIGLPKRKEYSVEEHGELVEYSPPVGWSIVEEYWLLEPYCKAFIIYNEEEQEYRYQVVEPRLDPYETEVYGHLSVLLKDKLEENFFEDGKVAKEVVLKETFDDLISEVGFDLEDRSYYKIWYYIMRDFLYYDKITPLMLDKMLEDISCNGVRKYMYVFHRNYTNLRTNVIF</sequence>
<dbReference type="Pfam" id="PF23990">
    <property type="entry name" value="PilB3_N"/>
    <property type="match status" value="1"/>
</dbReference>
<evidence type="ECO:0000256" key="2">
    <source>
        <dbReference type="SAM" id="Coils"/>
    </source>
</evidence>
<proteinExistence type="inferred from homology"/>
<dbReference type="AlphaFoldDB" id="A0A101DBK6"/>
<feature type="non-terminal residue" evidence="4">
    <location>
        <position position="227"/>
    </location>
</feature>
<evidence type="ECO:0000313" key="5">
    <source>
        <dbReference type="Proteomes" id="UP000054307"/>
    </source>
</evidence>
<comment type="similarity">
    <text evidence="1">Belongs to the GSP E family.</text>
</comment>
<dbReference type="GO" id="GO:0016887">
    <property type="term" value="F:ATP hydrolysis activity"/>
    <property type="evidence" value="ECO:0007669"/>
    <property type="project" value="InterPro"/>
</dbReference>
<evidence type="ECO:0000259" key="3">
    <source>
        <dbReference type="Pfam" id="PF23990"/>
    </source>
</evidence>
<feature type="domain" description="PilB3-like N-terminal" evidence="3">
    <location>
        <begin position="63"/>
        <end position="116"/>
    </location>
</feature>